<name>A0A9K3LEN1_9STRA</name>
<comment type="caution">
    <text evidence="1">The sequence shown here is derived from an EMBL/GenBank/DDBJ whole genome shotgun (WGS) entry which is preliminary data.</text>
</comment>
<organism evidence="1 2">
    <name type="scientific">Nitzschia inconspicua</name>
    <dbReference type="NCBI Taxonomy" id="303405"/>
    <lineage>
        <taxon>Eukaryota</taxon>
        <taxon>Sar</taxon>
        <taxon>Stramenopiles</taxon>
        <taxon>Ochrophyta</taxon>
        <taxon>Bacillariophyta</taxon>
        <taxon>Bacillariophyceae</taxon>
        <taxon>Bacillariophycidae</taxon>
        <taxon>Bacillariales</taxon>
        <taxon>Bacillariaceae</taxon>
        <taxon>Nitzschia</taxon>
    </lineage>
</organism>
<evidence type="ECO:0000313" key="1">
    <source>
        <dbReference type="EMBL" id="KAG7359476.1"/>
    </source>
</evidence>
<dbReference type="EMBL" id="JAGRRH010000013">
    <property type="protein sequence ID" value="KAG7359476.1"/>
    <property type="molecule type" value="Genomic_DNA"/>
</dbReference>
<reference evidence="1" key="2">
    <citation type="submission" date="2021-04" db="EMBL/GenBank/DDBJ databases">
        <authorList>
            <person name="Podell S."/>
        </authorList>
    </citation>
    <scope>NUCLEOTIDE SEQUENCE</scope>
    <source>
        <strain evidence="1">Hildebrandi</strain>
    </source>
</reference>
<reference evidence="1" key="1">
    <citation type="journal article" date="2021" name="Sci. Rep.">
        <title>Diploid genomic architecture of Nitzschia inconspicua, an elite biomass production diatom.</title>
        <authorList>
            <person name="Oliver A."/>
            <person name="Podell S."/>
            <person name="Pinowska A."/>
            <person name="Traller J.C."/>
            <person name="Smith S.R."/>
            <person name="McClure R."/>
            <person name="Beliaev A."/>
            <person name="Bohutskyi P."/>
            <person name="Hill E.A."/>
            <person name="Rabines A."/>
            <person name="Zheng H."/>
            <person name="Allen L.Z."/>
            <person name="Kuo A."/>
            <person name="Grigoriev I.V."/>
            <person name="Allen A.E."/>
            <person name="Hazlebeck D."/>
            <person name="Allen E.E."/>
        </authorList>
    </citation>
    <scope>NUCLEOTIDE SEQUENCE</scope>
    <source>
        <strain evidence="1">Hildebrandi</strain>
    </source>
</reference>
<evidence type="ECO:0000313" key="2">
    <source>
        <dbReference type="Proteomes" id="UP000693970"/>
    </source>
</evidence>
<keyword evidence="2" id="KW-1185">Reference proteome</keyword>
<dbReference type="AlphaFoldDB" id="A0A9K3LEN1"/>
<gene>
    <name evidence="1" type="ORF">IV203_034574</name>
</gene>
<accession>A0A9K3LEN1</accession>
<sequence>MERSCTGGIVVGSGGNIGKDGDRPDNSLCLSWSYYICLVIPTDDQVIEKQTILRSLGAVVVSVPMASRYYGTGSTDDNHCLCGDISYPKQIQPNIRVVLVLVLVDPLGSSLYHKVEHGVADAPHRNGNEHSASIGTMWLDRDRNRIAQKFDFGIGRNRCSESTYGSGSNTNGIENVDRIASHVITMMCDGGQRHATSILGSNVSSEMGPVVATTTGMHSRMYGEDTMQNRVD</sequence>
<dbReference type="Proteomes" id="UP000693970">
    <property type="component" value="Unassembled WGS sequence"/>
</dbReference>
<proteinExistence type="predicted"/>
<protein>
    <submittedName>
        <fullName evidence="1">Uncharacterized protein</fullName>
    </submittedName>
</protein>